<evidence type="ECO:0000313" key="1">
    <source>
        <dbReference type="EMBL" id="MBO8014204.1"/>
    </source>
</evidence>
<protein>
    <submittedName>
        <fullName evidence="1">Uncharacterized protein</fullName>
    </submittedName>
</protein>
<accession>A0AAW4JRA4</accession>
<evidence type="ECO:0000313" key="2">
    <source>
        <dbReference type="Proteomes" id="UP000670463"/>
    </source>
</evidence>
<gene>
    <name evidence="1" type="ORF">J6377_00225</name>
</gene>
<reference evidence="1" key="1">
    <citation type="submission" date="2021-03" db="EMBL/GenBank/DDBJ databases">
        <title>Comparative genomic analysis of European sttrains of Leptospira interrogans serovars Copenhageni and Icterohaemorrhagiae.</title>
        <authorList>
            <person name="Arent Z."/>
            <person name="Gurgul A."/>
            <person name="Jasielczuk I."/>
            <person name="Pardyak L."/>
        </authorList>
    </citation>
    <scope>NUCLEOTIDE SEQUENCE</scope>
    <source>
        <strain evidence="1">X240</strain>
    </source>
</reference>
<dbReference type="GeneID" id="61144931"/>
<dbReference type="Proteomes" id="UP000670463">
    <property type="component" value="Unassembled WGS sequence"/>
</dbReference>
<sequence>MNIDDPDDFHVLNLLSVIRIEGLVSNIDPIPRNNPEKVIRIKKFSSQNLFDLDCIKTNKQYFKNKSFSLQFEIFSMFRKEIFSGFCRIITA</sequence>
<organism evidence="1 2">
    <name type="scientific">Leptospira interrogans serovar Icterohaemorrhagiae</name>
    <dbReference type="NCBI Taxonomy" id="90062"/>
    <lineage>
        <taxon>Bacteria</taxon>
        <taxon>Pseudomonadati</taxon>
        <taxon>Spirochaetota</taxon>
        <taxon>Spirochaetia</taxon>
        <taxon>Leptospirales</taxon>
        <taxon>Leptospiraceae</taxon>
        <taxon>Leptospira</taxon>
    </lineage>
</organism>
<name>A0AAW4JRA4_LEPIR</name>
<dbReference type="RefSeq" id="WP_001017780.1">
    <property type="nucleotide sequence ID" value="NZ_CP043892.1"/>
</dbReference>
<dbReference type="EMBL" id="JAGGCK010000001">
    <property type="protein sequence ID" value="MBO8014204.1"/>
    <property type="molecule type" value="Genomic_DNA"/>
</dbReference>
<comment type="caution">
    <text evidence="1">The sequence shown here is derived from an EMBL/GenBank/DDBJ whole genome shotgun (WGS) entry which is preliminary data.</text>
</comment>
<proteinExistence type="predicted"/>
<dbReference type="AlphaFoldDB" id="A0AAW4JRA4"/>